<organism evidence="3">
    <name type="scientific">hydrothermal vent metagenome</name>
    <dbReference type="NCBI Taxonomy" id="652676"/>
    <lineage>
        <taxon>unclassified sequences</taxon>
        <taxon>metagenomes</taxon>
        <taxon>ecological metagenomes</taxon>
    </lineage>
</organism>
<dbReference type="Pfam" id="PF00308">
    <property type="entry name" value="Bac_DnaA"/>
    <property type="match status" value="1"/>
</dbReference>
<dbReference type="Gene3D" id="1.10.8.60">
    <property type="match status" value="1"/>
</dbReference>
<dbReference type="SUPFAM" id="SSF52540">
    <property type="entry name" value="P-loop containing nucleoside triphosphate hydrolases"/>
    <property type="match status" value="1"/>
</dbReference>
<evidence type="ECO:0000259" key="2">
    <source>
        <dbReference type="Pfam" id="PF22688"/>
    </source>
</evidence>
<dbReference type="InterPro" id="IPR017788">
    <property type="entry name" value="Hda"/>
</dbReference>
<gene>
    <name evidence="3" type="ORF">MNBD_GAMMA21-1590</name>
</gene>
<dbReference type="EMBL" id="UOFR01000034">
    <property type="protein sequence ID" value="VAW95924.1"/>
    <property type="molecule type" value="Genomic_DNA"/>
</dbReference>
<reference evidence="3" key="1">
    <citation type="submission" date="2018-06" db="EMBL/GenBank/DDBJ databases">
        <authorList>
            <person name="Zhirakovskaya E."/>
        </authorList>
    </citation>
    <scope>NUCLEOTIDE SEQUENCE</scope>
</reference>
<dbReference type="InterPro" id="IPR013317">
    <property type="entry name" value="DnaA_dom"/>
</dbReference>
<dbReference type="InterPro" id="IPR027417">
    <property type="entry name" value="P-loop_NTPase"/>
</dbReference>
<sequence>MAYQIPLDIKLNATATFDNFVPARNEQLLDLLQGDESFVYLWAAEVVGKSHLLQALCQKHHNAIYLPLNEISSWQPEIFSGLESFDLICLDDVEHLAGQADWEQALFNLFNRVRDNHKRLCISGNVSATQLAIGLKDLSSRLTWGVSMQMHTLDDKDKIVALSKRAEQKGFSLSEEVSNFVLKNCPRDMKSLFNILEQLDDASLQAQRRVTIPFIKKQLGI</sequence>
<name>A0A3B1APQ4_9ZZZZ</name>
<evidence type="ECO:0000313" key="3">
    <source>
        <dbReference type="EMBL" id="VAW95924.1"/>
    </source>
</evidence>
<dbReference type="PANTHER" id="PTHR30050:SF5">
    <property type="entry name" value="DNAA REGULATORY INACTIVATOR HDA"/>
    <property type="match status" value="1"/>
</dbReference>
<dbReference type="NCBIfam" id="TIGR03420">
    <property type="entry name" value="DnaA_homol_Hda"/>
    <property type="match status" value="1"/>
</dbReference>
<dbReference type="Pfam" id="PF22688">
    <property type="entry name" value="Hda_lid"/>
    <property type="match status" value="1"/>
</dbReference>
<proteinExistence type="predicted"/>
<protein>
    <submittedName>
        <fullName evidence="3">DnaA inactivator Hda (Shorter homolog of DnaA)</fullName>
    </submittedName>
</protein>
<feature type="domain" description="Chromosomal replication initiator protein DnaA ATPAse" evidence="1">
    <location>
        <begin position="82"/>
        <end position="148"/>
    </location>
</feature>
<accession>A0A3B1APQ4</accession>
<dbReference type="AlphaFoldDB" id="A0A3B1APQ4"/>
<dbReference type="PANTHER" id="PTHR30050">
    <property type="entry name" value="CHROMOSOMAL REPLICATION INITIATOR PROTEIN DNAA"/>
    <property type="match status" value="1"/>
</dbReference>
<dbReference type="Gene3D" id="3.40.50.300">
    <property type="entry name" value="P-loop containing nucleotide triphosphate hydrolases"/>
    <property type="match status" value="1"/>
</dbReference>
<dbReference type="InterPro" id="IPR055199">
    <property type="entry name" value="Hda_lid"/>
</dbReference>
<evidence type="ECO:0000259" key="1">
    <source>
        <dbReference type="Pfam" id="PF00308"/>
    </source>
</evidence>
<feature type="domain" description="Hda lid" evidence="2">
    <location>
        <begin position="155"/>
        <end position="219"/>
    </location>
</feature>
<dbReference type="GO" id="GO:0032297">
    <property type="term" value="P:negative regulation of DNA-templated DNA replication initiation"/>
    <property type="evidence" value="ECO:0007669"/>
    <property type="project" value="InterPro"/>
</dbReference>
<dbReference type="GO" id="GO:0006270">
    <property type="term" value="P:DNA replication initiation"/>
    <property type="evidence" value="ECO:0007669"/>
    <property type="project" value="TreeGrafter"/>
</dbReference>